<dbReference type="EMBL" id="CM042045">
    <property type="protein sequence ID" value="KAI3682422.1"/>
    <property type="molecule type" value="Genomic_DNA"/>
</dbReference>
<protein>
    <submittedName>
        <fullName evidence="1">Uncharacterized protein</fullName>
    </submittedName>
</protein>
<reference evidence="2" key="1">
    <citation type="journal article" date="2022" name="Mol. Ecol. Resour.">
        <title>The genomes of chicory, endive, great burdock and yacon provide insights into Asteraceae palaeo-polyploidization history and plant inulin production.</title>
        <authorList>
            <person name="Fan W."/>
            <person name="Wang S."/>
            <person name="Wang H."/>
            <person name="Wang A."/>
            <person name="Jiang F."/>
            <person name="Liu H."/>
            <person name="Zhao H."/>
            <person name="Xu D."/>
            <person name="Zhang Y."/>
        </authorList>
    </citation>
    <scope>NUCLEOTIDE SEQUENCE [LARGE SCALE GENOMIC DNA]</scope>
    <source>
        <strain evidence="2">cv. Yunnan</strain>
    </source>
</reference>
<accession>A0ACB8YAC6</accession>
<dbReference type="Proteomes" id="UP001056120">
    <property type="component" value="Linkage Group LG28"/>
</dbReference>
<evidence type="ECO:0000313" key="2">
    <source>
        <dbReference type="Proteomes" id="UP001056120"/>
    </source>
</evidence>
<gene>
    <name evidence="1" type="ORF">L1987_82396</name>
</gene>
<sequence length="68" mass="7994">MSRAARKPKMILKPIEDVWTWKGRERIRKGRSEASPESSPRQHPGDYEAGDPSSCEERRCETYQRFDL</sequence>
<proteinExistence type="predicted"/>
<keyword evidence="2" id="KW-1185">Reference proteome</keyword>
<organism evidence="1 2">
    <name type="scientific">Smallanthus sonchifolius</name>
    <dbReference type="NCBI Taxonomy" id="185202"/>
    <lineage>
        <taxon>Eukaryota</taxon>
        <taxon>Viridiplantae</taxon>
        <taxon>Streptophyta</taxon>
        <taxon>Embryophyta</taxon>
        <taxon>Tracheophyta</taxon>
        <taxon>Spermatophyta</taxon>
        <taxon>Magnoliopsida</taxon>
        <taxon>eudicotyledons</taxon>
        <taxon>Gunneridae</taxon>
        <taxon>Pentapetalae</taxon>
        <taxon>asterids</taxon>
        <taxon>campanulids</taxon>
        <taxon>Asterales</taxon>
        <taxon>Asteraceae</taxon>
        <taxon>Asteroideae</taxon>
        <taxon>Heliantheae alliance</taxon>
        <taxon>Millerieae</taxon>
        <taxon>Smallanthus</taxon>
    </lineage>
</organism>
<comment type="caution">
    <text evidence="1">The sequence shown here is derived from an EMBL/GenBank/DDBJ whole genome shotgun (WGS) entry which is preliminary data.</text>
</comment>
<evidence type="ECO:0000313" key="1">
    <source>
        <dbReference type="EMBL" id="KAI3682422.1"/>
    </source>
</evidence>
<reference evidence="1 2" key="2">
    <citation type="journal article" date="2022" name="Mol. Ecol. Resour.">
        <title>The genomes of chicory, endive, great burdock and yacon provide insights into Asteraceae paleo-polyploidization history and plant inulin production.</title>
        <authorList>
            <person name="Fan W."/>
            <person name="Wang S."/>
            <person name="Wang H."/>
            <person name="Wang A."/>
            <person name="Jiang F."/>
            <person name="Liu H."/>
            <person name="Zhao H."/>
            <person name="Xu D."/>
            <person name="Zhang Y."/>
        </authorList>
    </citation>
    <scope>NUCLEOTIDE SEQUENCE [LARGE SCALE GENOMIC DNA]</scope>
    <source>
        <strain evidence="2">cv. Yunnan</strain>
        <tissue evidence="1">Leaves</tissue>
    </source>
</reference>
<name>A0ACB8YAC6_9ASTR</name>